<gene>
    <name evidence="7" type="ORF">NG665_02165</name>
</gene>
<dbReference type="InterPro" id="IPR001996">
    <property type="entry name" value="PTS_IIB_1"/>
</dbReference>
<keyword evidence="2" id="KW-0762">Sugar transport</keyword>
<comment type="caution">
    <text evidence="5">Lacks conserved residue(s) required for the propagation of feature annotation.</text>
</comment>
<dbReference type="PANTHER" id="PTHR30009:SF4">
    <property type="entry name" value="PTS SYSTEM N-ACETYLGLUCOSAMINE-SPECIFIC EIICBA COMPONENT"/>
    <property type="match status" value="1"/>
</dbReference>
<evidence type="ECO:0000256" key="2">
    <source>
        <dbReference type="ARBA" id="ARBA00022597"/>
    </source>
</evidence>
<sequence>MDLAQDYILGLGGRENIVQAIPAFTRIRVKVVSMAAVSDELLRAAGAYGVVRQKGQLQLIVGAHAQELAEALEAAA</sequence>
<dbReference type="PANTHER" id="PTHR30009">
    <property type="entry name" value="CYTOCHROME C-TYPE SYNTHESIS PROTEIN AND PTS TRANSMEMBRANE COMPONENT"/>
    <property type="match status" value="1"/>
</dbReference>
<evidence type="ECO:0000256" key="3">
    <source>
        <dbReference type="ARBA" id="ARBA00022679"/>
    </source>
</evidence>
<dbReference type="InterPro" id="IPR050429">
    <property type="entry name" value="PTS_Glucose_EIICBA"/>
</dbReference>
<keyword evidence="4" id="KW-0598">Phosphotransferase system</keyword>
<dbReference type="Gene3D" id="3.30.1360.60">
    <property type="entry name" value="Glucose permease domain IIB"/>
    <property type="match status" value="1"/>
</dbReference>
<feature type="domain" description="PTS EIIB type-1" evidence="6">
    <location>
        <begin position="1"/>
        <end position="76"/>
    </location>
</feature>
<dbReference type="Proteomes" id="UP001056109">
    <property type="component" value="Chromosome"/>
</dbReference>
<protein>
    <submittedName>
        <fullName evidence="7">PTS transporter subunit EIIB</fullName>
    </submittedName>
</protein>
<accession>A0ABY5AJ77</accession>
<dbReference type="PROSITE" id="PS51098">
    <property type="entry name" value="PTS_EIIB_TYPE_1"/>
    <property type="match status" value="1"/>
</dbReference>
<evidence type="ECO:0000313" key="7">
    <source>
        <dbReference type="EMBL" id="USR79811.1"/>
    </source>
</evidence>
<evidence type="ECO:0000259" key="6">
    <source>
        <dbReference type="PROSITE" id="PS51098"/>
    </source>
</evidence>
<keyword evidence="3" id="KW-0808">Transferase</keyword>
<keyword evidence="1" id="KW-0813">Transport</keyword>
<dbReference type="InterPro" id="IPR036878">
    <property type="entry name" value="Glu_permease_IIB"/>
</dbReference>
<evidence type="ECO:0000256" key="1">
    <source>
        <dbReference type="ARBA" id="ARBA00022448"/>
    </source>
</evidence>
<dbReference type="EMBL" id="CP099547">
    <property type="protein sequence ID" value="USR79811.1"/>
    <property type="molecule type" value="Genomic_DNA"/>
</dbReference>
<evidence type="ECO:0000256" key="4">
    <source>
        <dbReference type="ARBA" id="ARBA00022683"/>
    </source>
</evidence>
<evidence type="ECO:0000256" key="5">
    <source>
        <dbReference type="PROSITE-ProRule" id="PRU00421"/>
    </source>
</evidence>
<dbReference type="SUPFAM" id="SSF55604">
    <property type="entry name" value="Glucose permease domain IIB"/>
    <property type="match status" value="1"/>
</dbReference>
<keyword evidence="8" id="KW-1185">Reference proteome</keyword>
<proteinExistence type="predicted"/>
<evidence type="ECO:0000313" key="8">
    <source>
        <dbReference type="Proteomes" id="UP001056109"/>
    </source>
</evidence>
<reference evidence="7" key="1">
    <citation type="submission" date="2022-06" db="EMBL/GenBank/DDBJ databases">
        <title>Complete Genome Sequence of Arcanobacterium pinnipediorum strain DSM 28752 isolated from a harbour seal.</title>
        <authorList>
            <person name="Borowiak M."/>
            <person name="Kreitlow A."/>
            <person name="Alssahen M."/>
            <person name="Malorny B."/>
            <person name="Laemmler C."/>
            <person name="Prenger-Berninghoff E."/>
            <person name="Siebert U."/>
            <person name="Ploetz M."/>
            <person name="Abdulmawjood A."/>
        </authorList>
    </citation>
    <scope>NUCLEOTIDE SEQUENCE</scope>
    <source>
        <strain evidence="7">DSM 28752</strain>
    </source>
</reference>
<organism evidence="7 8">
    <name type="scientific">Arcanobacterium pinnipediorum</name>
    <dbReference type="NCBI Taxonomy" id="1503041"/>
    <lineage>
        <taxon>Bacteria</taxon>
        <taxon>Bacillati</taxon>
        <taxon>Actinomycetota</taxon>
        <taxon>Actinomycetes</taxon>
        <taxon>Actinomycetales</taxon>
        <taxon>Actinomycetaceae</taxon>
        <taxon>Arcanobacterium</taxon>
    </lineage>
</organism>
<dbReference type="RefSeq" id="WP_252673671.1">
    <property type="nucleotide sequence ID" value="NZ_CP099547.1"/>
</dbReference>
<name>A0ABY5AJ77_9ACTO</name>